<evidence type="ECO:0000256" key="2">
    <source>
        <dbReference type="ARBA" id="ARBA00022525"/>
    </source>
</evidence>
<comment type="subcellular location">
    <subcellularLocation>
        <location evidence="1">Secreted</location>
    </subcellularLocation>
</comment>
<name>A0A0S6WAH3_VECG1</name>
<reference evidence="4" key="1">
    <citation type="journal article" date="2015" name="PeerJ">
        <title>First genomic representation of candidate bacterial phylum KSB3 points to enhanced environmental sensing as a trigger of wastewater bulking.</title>
        <authorList>
            <person name="Sekiguchi Y."/>
            <person name="Ohashi A."/>
            <person name="Parks D.H."/>
            <person name="Yamauchi T."/>
            <person name="Tyson G.W."/>
            <person name="Hugenholtz P."/>
        </authorList>
    </citation>
    <scope>NUCLEOTIDE SEQUENCE [LARGE SCALE GENOMIC DNA]</scope>
</reference>
<dbReference type="EMBL" id="DF820463">
    <property type="protein sequence ID" value="GAK55274.1"/>
    <property type="molecule type" value="Genomic_DNA"/>
</dbReference>
<dbReference type="InterPro" id="IPR011042">
    <property type="entry name" value="6-blade_b-propeller_TolB-like"/>
</dbReference>
<keyword evidence="3" id="KW-0472">Membrane</keyword>
<keyword evidence="3" id="KW-0812">Transmembrane</keyword>
<keyword evidence="2" id="KW-0964">Secreted</keyword>
<feature type="transmembrane region" description="Helical" evidence="3">
    <location>
        <begin position="27"/>
        <end position="49"/>
    </location>
</feature>
<dbReference type="PANTHER" id="PTHR10009">
    <property type="entry name" value="PROTEIN YELLOW-RELATED"/>
    <property type="match status" value="1"/>
</dbReference>
<dbReference type="GO" id="GO:0005576">
    <property type="term" value="C:extracellular region"/>
    <property type="evidence" value="ECO:0007669"/>
    <property type="project" value="UniProtKB-SubCell"/>
</dbReference>
<dbReference type="PANTHER" id="PTHR10009:SF18">
    <property type="entry name" value="PROTEIN YELLOW-LIKE PROTEIN"/>
    <property type="match status" value="1"/>
</dbReference>
<dbReference type="STRING" id="1499967.U27_02106"/>
<dbReference type="HOGENOM" id="CLU_031076_0_3_0"/>
<dbReference type="InterPro" id="IPR017996">
    <property type="entry name" value="MRJP/yellow-related"/>
</dbReference>
<proteinExistence type="predicted"/>
<sequence>MAVVPVSEELYATLPLEKRRKCMVRRALKQTSVLMSVVVLMASMSVLWASAAPKVGDYEILFQWNHLDWKLADEAMKADFEKNEYWKGAMPAGFKVDAEGNYYLSVPRWAPGIPATLNKVVMADGKPVLEAFPSWEMNEVGNPDAIQSVLGYEIDENGVMWILDQGHVNGAPSIDGSQKLVLWDLKANTLIESVKIPTEIAPYAASFLNDLAVDNQDGFVYIADSGIFSDPLQGGLIVYNMQTKQLRRVLNQHESVQDVPGFWFKIAGKKVWKDTPMRTGADGIALSADRKTLYWCPLTGRNLYAIETAFLQDFNTPMSMIKDAVRNLGSKGTNTDGMTADNQGNIYYTMLEEQGVGIYNPATGFKKFITDDRMVWVDGICFDNKGYILFNNNRLHELFGGELDWNDPTNLIIWKAYVGEGVKSYLLK</sequence>
<keyword evidence="5" id="KW-1185">Reference proteome</keyword>
<dbReference type="eggNOG" id="COG3386">
    <property type="taxonomic scope" value="Bacteria"/>
</dbReference>
<dbReference type="Proteomes" id="UP000030661">
    <property type="component" value="Unassembled WGS sequence"/>
</dbReference>
<evidence type="ECO:0000313" key="5">
    <source>
        <dbReference type="Proteomes" id="UP000030661"/>
    </source>
</evidence>
<gene>
    <name evidence="4" type="ORF">U27_02106</name>
</gene>
<dbReference type="SUPFAM" id="SSF63829">
    <property type="entry name" value="Calcium-dependent phosphotriesterase"/>
    <property type="match status" value="1"/>
</dbReference>
<evidence type="ECO:0000313" key="4">
    <source>
        <dbReference type="EMBL" id="GAK55274.1"/>
    </source>
</evidence>
<dbReference type="Gene3D" id="2.120.10.30">
    <property type="entry name" value="TolB, C-terminal domain"/>
    <property type="match status" value="1"/>
</dbReference>
<organism evidence="4">
    <name type="scientific">Vecturithrix granuli</name>
    <dbReference type="NCBI Taxonomy" id="1499967"/>
    <lineage>
        <taxon>Bacteria</taxon>
        <taxon>Candidatus Moduliflexota</taxon>
        <taxon>Candidatus Vecturitrichia</taxon>
        <taxon>Candidatus Vecturitrichales</taxon>
        <taxon>Candidatus Vecturitrichaceae</taxon>
        <taxon>Candidatus Vecturithrix</taxon>
    </lineage>
</organism>
<keyword evidence="3" id="KW-1133">Transmembrane helix</keyword>
<evidence type="ECO:0000256" key="1">
    <source>
        <dbReference type="ARBA" id="ARBA00004613"/>
    </source>
</evidence>
<protein>
    <submittedName>
        <fullName evidence="4">RBAM01754 protein</fullName>
    </submittedName>
</protein>
<evidence type="ECO:0000256" key="3">
    <source>
        <dbReference type="SAM" id="Phobius"/>
    </source>
</evidence>
<dbReference type="AlphaFoldDB" id="A0A0S6WAH3"/>
<accession>A0A0S6WAH3</accession>
<dbReference type="Pfam" id="PF03022">
    <property type="entry name" value="MRJP"/>
    <property type="match status" value="1"/>
</dbReference>